<evidence type="ECO:0000256" key="9">
    <source>
        <dbReference type="ARBA" id="ARBA00022723"/>
    </source>
</evidence>
<keyword evidence="9" id="KW-0479">Metal-binding</keyword>
<sequence>MSIDDCVCTAPLPCTGRLLEIRGNLHLRLRSYTKEARESEAAAMTITTSTIGFPRIGERREVKRALETYWKKQTSLEELLAVNNETQRLAWTLQADTGVALVGLDGTLYDQVLDFIFYLGLAPPRFSHLSGYDLYFAMARGVPGTEALDMSKFFDTNYHYLVPELASTVSPKPDFSLLYDKVRRGQTAIGKEKAVPIVIGPNTLVGLSKSADASAPFDHDSAIKALLPAYIKLLTQLKALGVPEVQMHEPILTTSDAASLKTEFESTYSQLSRVGVPINLVTYYDDIGEAYEWAVKLPVAAVSLDFLGVPGSALGNDTAALVEKYGFPSDKRLGAGVVDGRSVFADGESPTNLVAALLSKGITNISVQSSTSLQHLPYNKDLETELPADLVARLSFAKQKVAEIVEAASKAPSAAAPASLIQALPTVDDPKEAIAEDLFNRSEEFNSRRTKQIQTPDFPTTTIGSFPQTPELRRARLQFKKGQLSAGEYEKVINDYMQYANDEQERIGLDVFVHGEPERTDMVEYFGVKLKGFAFTEAGWVQSYGSRYVRPPIIYGDVSRTGPITVKEFKFAQSLTQKPVKGMLTGPVTILNWSFPRKDISRSAQAYQLALALRDEVADLEAAGCKVIQVDEPALREGLPLKRARWESYLSWAVRAFRLSTVVATPTTQIVTHLCYSEFADILPAIDGLDADVLTIENSRSGDEMLRALAKYGYSRDIGAGVYDVHSPVVPPVEFIEGKIKTFLDVDLLGSNRKLLWVNPDCGLKTREWAQVLPSLENMVTAAKNLRAQTA</sequence>
<dbReference type="Proteomes" id="UP001491310">
    <property type="component" value="Unassembled WGS sequence"/>
</dbReference>
<protein>
    <recommendedName>
        <fullName evidence="5">5-methyltetrahydropteroyltriglutamate--homocysteine S-methyltransferase</fullName>
        <ecNumber evidence="5">2.1.1.14</ecNumber>
    </recommendedName>
</protein>
<keyword evidence="11" id="KW-0486">Methionine biosynthesis</keyword>
<dbReference type="InterPro" id="IPR013215">
    <property type="entry name" value="Cbl-indep_Met_Synth_N"/>
</dbReference>
<keyword evidence="10" id="KW-0862">Zinc</keyword>
<evidence type="ECO:0000259" key="13">
    <source>
        <dbReference type="Pfam" id="PF01717"/>
    </source>
</evidence>
<dbReference type="EC" id="2.1.1.14" evidence="5"/>
<evidence type="ECO:0000256" key="5">
    <source>
        <dbReference type="ARBA" id="ARBA00012034"/>
    </source>
</evidence>
<feature type="domain" description="Cobalamin-independent methionine synthase MetE C-terminal/archaeal" evidence="13">
    <location>
        <begin position="458"/>
        <end position="785"/>
    </location>
</feature>
<keyword evidence="7" id="KW-0028">Amino-acid biosynthesis</keyword>
<dbReference type="Gene3D" id="3.20.20.210">
    <property type="match status" value="2"/>
</dbReference>
<keyword evidence="6" id="KW-0489">Methyltransferase</keyword>
<comment type="cofactor">
    <cofactor evidence="1">
        <name>Zn(2+)</name>
        <dbReference type="ChEBI" id="CHEBI:29105"/>
    </cofactor>
</comment>
<dbReference type="Pfam" id="PF01717">
    <property type="entry name" value="Meth_synt_2"/>
    <property type="match status" value="1"/>
</dbReference>
<proteinExistence type="inferred from homology"/>
<feature type="domain" description="Cobalamin-independent methionine synthase MetE N-terminal" evidence="14">
    <location>
        <begin position="48"/>
        <end position="345"/>
    </location>
</feature>
<keyword evidence="16" id="KW-1185">Reference proteome</keyword>
<evidence type="ECO:0000256" key="8">
    <source>
        <dbReference type="ARBA" id="ARBA00022679"/>
    </source>
</evidence>
<comment type="pathway">
    <text evidence="3">Amino-acid biosynthesis; L-methionine biosynthesis via de novo pathway; L-methionine from L-homocysteine (MetE route): step 1/1.</text>
</comment>
<evidence type="ECO:0000256" key="1">
    <source>
        <dbReference type="ARBA" id="ARBA00001947"/>
    </source>
</evidence>
<dbReference type="EMBL" id="JALJOT010000001">
    <property type="protein sequence ID" value="KAK9918522.1"/>
    <property type="molecule type" value="Genomic_DNA"/>
</dbReference>
<dbReference type="CDD" id="cd03311">
    <property type="entry name" value="CIMS_C_terminal_like"/>
    <property type="match status" value="1"/>
</dbReference>
<reference evidence="15 16" key="1">
    <citation type="journal article" date="2024" name="Nat. Commun.">
        <title>Phylogenomics reveals the evolutionary origins of lichenization in chlorophyte algae.</title>
        <authorList>
            <person name="Puginier C."/>
            <person name="Libourel C."/>
            <person name="Otte J."/>
            <person name="Skaloud P."/>
            <person name="Haon M."/>
            <person name="Grisel S."/>
            <person name="Petersen M."/>
            <person name="Berrin J.G."/>
            <person name="Delaux P.M."/>
            <person name="Dal Grande F."/>
            <person name="Keller J."/>
        </authorList>
    </citation>
    <scope>NUCLEOTIDE SEQUENCE [LARGE SCALE GENOMIC DNA]</scope>
    <source>
        <strain evidence="15 16">SAG 216-7</strain>
    </source>
</reference>
<evidence type="ECO:0000256" key="11">
    <source>
        <dbReference type="ARBA" id="ARBA00023167"/>
    </source>
</evidence>
<evidence type="ECO:0000256" key="12">
    <source>
        <dbReference type="ARBA" id="ARBA00048690"/>
    </source>
</evidence>
<dbReference type="InterPro" id="IPR006276">
    <property type="entry name" value="Cobalamin-indep_Met_synthase"/>
</dbReference>
<comment type="similarity">
    <text evidence="4">Belongs to the vitamin-B12 independent methionine synthase family.</text>
</comment>
<dbReference type="SUPFAM" id="SSF51726">
    <property type="entry name" value="UROD/MetE-like"/>
    <property type="match status" value="2"/>
</dbReference>
<evidence type="ECO:0000256" key="10">
    <source>
        <dbReference type="ARBA" id="ARBA00022833"/>
    </source>
</evidence>
<dbReference type="PANTHER" id="PTHR30519">
    <property type="entry name" value="5-METHYLTETRAHYDROPTEROYLTRIGLUTAMATE--HOMOCYSTEINE METHYLTRANSFERASE"/>
    <property type="match status" value="1"/>
</dbReference>
<dbReference type="InterPro" id="IPR038071">
    <property type="entry name" value="UROD/MetE-like_sf"/>
</dbReference>
<dbReference type="Pfam" id="PF08267">
    <property type="entry name" value="Meth_synt_1"/>
    <property type="match status" value="1"/>
</dbReference>
<comment type="catalytic activity">
    <reaction evidence="12">
        <text>5-methyltetrahydropteroyltri-L-glutamate + L-homocysteine = tetrahydropteroyltri-L-glutamate + L-methionine</text>
        <dbReference type="Rhea" id="RHEA:21196"/>
        <dbReference type="ChEBI" id="CHEBI:57844"/>
        <dbReference type="ChEBI" id="CHEBI:58140"/>
        <dbReference type="ChEBI" id="CHEBI:58199"/>
        <dbReference type="ChEBI" id="CHEBI:58207"/>
        <dbReference type="EC" id="2.1.1.14"/>
    </reaction>
</comment>
<dbReference type="NCBIfam" id="NF003556">
    <property type="entry name" value="PRK05222.1"/>
    <property type="match status" value="1"/>
</dbReference>
<gene>
    <name evidence="15" type="ORF">WJX75_004720</name>
</gene>
<evidence type="ECO:0000256" key="6">
    <source>
        <dbReference type="ARBA" id="ARBA00022603"/>
    </source>
</evidence>
<name>A0ABR2Z3P2_9CHLO</name>
<evidence type="ECO:0000256" key="7">
    <source>
        <dbReference type="ARBA" id="ARBA00022605"/>
    </source>
</evidence>
<dbReference type="InterPro" id="IPR002629">
    <property type="entry name" value="Met_Synth_C/arc"/>
</dbReference>
<organism evidence="15 16">
    <name type="scientific">Coccomyxa subellipsoidea</name>
    <dbReference type="NCBI Taxonomy" id="248742"/>
    <lineage>
        <taxon>Eukaryota</taxon>
        <taxon>Viridiplantae</taxon>
        <taxon>Chlorophyta</taxon>
        <taxon>core chlorophytes</taxon>
        <taxon>Trebouxiophyceae</taxon>
        <taxon>Trebouxiophyceae incertae sedis</taxon>
        <taxon>Coccomyxaceae</taxon>
        <taxon>Coccomyxa</taxon>
    </lineage>
</organism>
<comment type="function">
    <text evidence="2">Catalyzes the transfer of a methyl group from 5-methyltetrahydrofolate to homocysteine resulting in methionine formation.</text>
</comment>
<dbReference type="PIRSF" id="PIRSF000382">
    <property type="entry name" value="MeTrfase_B12_ind"/>
    <property type="match status" value="1"/>
</dbReference>
<keyword evidence="8" id="KW-0808">Transferase</keyword>
<evidence type="ECO:0000256" key="4">
    <source>
        <dbReference type="ARBA" id="ARBA00009553"/>
    </source>
</evidence>
<comment type="caution">
    <text evidence="15">The sequence shown here is derived from an EMBL/GenBank/DDBJ whole genome shotgun (WGS) entry which is preliminary data.</text>
</comment>
<evidence type="ECO:0000259" key="14">
    <source>
        <dbReference type="Pfam" id="PF08267"/>
    </source>
</evidence>
<evidence type="ECO:0000256" key="3">
    <source>
        <dbReference type="ARBA" id="ARBA00004681"/>
    </source>
</evidence>
<evidence type="ECO:0000256" key="2">
    <source>
        <dbReference type="ARBA" id="ARBA00002777"/>
    </source>
</evidence>
<evidence type="ECO:0000313" key="15">
    <source>
        <dbReference type="EMBL" id="KAK9918522.1"/>
    </source>
</evidence>
<accession>A0ABR2Z3P2</accession>
<evidence type="ECO:0000313" key="16">
    <source>
        <dbReference type="Proteomes" id="UP001491310"/>
    </source>
</evidence>